<protein>
    <submittedName>
        <fullName evidence="2">Acyl-CoA synthetase</fullName>
    </submittedName>
</protein>
<proteinExistence type="predicted"/>
<comment type="caution">
    <text evidence="2">The sequence shown here is derived from an EMBL/GenBank/DDBJ whole genome shotgun (WGS) entry which is preliminary data.</text>
</comment>
<dbReference type="Proteomes" id="UP001296921">
    <property type="component" value="Unassembled WGS sequence"/>
</dbReference>
<dbReference type="Pfam" id="PF05893">
    <property type="entry name" value="LuxC"/>
    <property type="match status" value="1"/>
</dbReference>
<reference evidence="2 3" key="1">
    <citation type="submission" date="2020-11" db="EMBL/GenBank/DDBJ databases">
        <title>Insectihabitans protaetiae gen. nov. sp. nov. and Insectihabitans allomyrinae sp. nov., isolated from larvae of Protaetia brevitarsis seulensis and Allomyrina dichotoma, respectively.</title>
        <authorList>
            <person name="Lee S.D."/>
            <person name="Byeon Y.-S."/>
            <person name="Kim S.-M."/>
            <person name="Yang H.L."/>
            <person name="Kim I.S."/>
        </authorList>
    </citation>
    <scope>NUCLEOTIDE SEQUENCE [LARGE SCALE GENOMIC DNA]</scope>
    <source>
        <strain evidence="2 3">BWR-B9</strain>
    </source>
</reference>
<name>A0ABS1IPY5_9GAMM</name>
<evidence type="ECO:0000313" key="2">
    <source>
        <dbReference type="EMBL" id="MBK5143816.1"/>
    </source>
</evidence>
<dbReference type="InterPro" id="IPR008670">
    <property type="entry name" value="CoA_reduct_LuxC"/>
</dbReference>
<dbReference type="EMBL" id="JADRCR010000003">
    <property type="protein sequence ID" value="MBK5143816.1"/>
    <property type="molecule type" value="Genomic_DNA"/>
</dbReference>
<keyword evidence="1" id="KW-0521">NADP</keyword>
<evidence type="ECO:0000256" key="1">
    <source>
        <dbReference type="ARBA" id="ARBA00022857"/>
    </source>
</evidence>
<accession>A0ABS1IPY5</accession>
<keyword evidence="3" id="KW-1185">Reference proteome</keyword>
<sequence length="359" mass="40994">MKQQLTERLIKTRAWIASCMRSNMQFSSDPATQQFCQSRLHLWCSTDLPEQKMERELAGRNWRPPGRLLLVISEKDPLGTLEGFLAAYLIGSRMRIKARHSRGWLESLRQALDLSDDECQISDWQSHQQSDEQLLQGIDTILLAGGEALIQHYRKITPAHIRLIELGPKISGMAILGHQLPPVEKILTDVCLFLQQVCSSPRFILLDSEQAAEQLYPQLQNALDSLPRLEEDERIAQLAKARELAMYQKLTPGWGKIDYSEFSGWGVTLSRQFSPDLWLPKGFQLILSPVDISLSNAKSRWPGRLQTLGYWGDISDFQHSGFTRYCPIGRMHDRSLLAPHDGFFILQSLVSFIDKDDYS</sequence>
<gene>
    <name evidence="2" type="ORF">I2494_08810</name>
</gene>
<organism evidence="2 3">
    <name type="scientific">Limnobaculum allomyrinae</name>
    <dbReference type="NCBI Taxonomy" id="2791986"/>
    <lineage>
        <taxon>Bacteria</taxon>
        <taxon>Pseudomonadati</taxon>
        <taxon>Pseudomonadota</taxon>
        <taxon>Gammaproteobacteria</taxon>
        <taxon>Enterobacterales</taxon>
        <taxon>Budviciaceae</taxon>
        <taxon>Limnobaculum</taxon>
    </lineage>
</organism>
<evidence type="ECO:0000313" key="3">
    <source>
        <dbReference type="Proteomes" id="UP001296921"/>
    </source>
</evidence>